<name>A0A6P1NYI2_9BACT</name>
<reference evidence="4 5" key="1">
    <citation type="submission" date="2020-01" db="EMBL/GenBank/DDBJ databases">
        <authorList>
            <person name="Kim M."/>
        </authorList>
    </citation>
    <scope>NUCLEOTIDE SEQUENCE [LARGE SCALE GENOMIC DNA]</scope>
    <source>
        <strain evidence="4 5">BT10</strain>
    </source>
</reference>
<dbReference type="KEGG" id="nib:GU926_06230"/>
<feature type="compositionally biased region" description="Gly residues" evidence="1">
    <location>
        <begin position="201"/>
        <end position="215"/>
    </location>
</feature>
<evidence type="ECO:0000259" key="3">
    <source>
        <dbReference type="Pfam" id="PF26303"/>
    </source>
</evidence>
<feature type="region of interest" description="Disordered" evidence="1">
    <location>
        <begin position="159"/>
        <end position="215"/>
    </location>
</feature>
<dbReference type="PROSITE" id="PS51257">
    <property type="entry name" value="PROKAR_LIPOPROTEIN"/>
    <property type="match status" value="1"/>
</dbReference>
<dbReference type="Pfam" id="PF26303">
    <property type="entry name" value="UPF0323"/>
    <property type="match status" value="1"/>
</dbReference>
<dbReference type="InterPro" id="IPR059092">
    <property type="entry name" value="UPF0323_dom"/>
</dbReference>
<keyword evidence="5" id="KW-1185">Reference proteome</keyword>
<dbReference type="EMBL" id="CP047897">
    <property type="protein sequence ID" value="QHL87055.1"/>
    <property type="molecule type" value="Genomic_DNA"/>
</dbReference>
<evidence type="ECO:0000313" key="4">
    <source>
        <dbReference type="EMBL" id="QHL87055.1"/>
    </source>
</evidence>
<protein>
    <recommendedName>
        <fullName evidence="3">UPF0323 domain-containing protein</fullName>
    </recommendedName>
</protein>
<dbReference type="RefSeq" id="WP_160690063.1">
    <property type="nucleotide sequence ID" value="NZ_CP047897.1"/>
</dbReference>
<feature type="signal peptide" evidence="2">
    <location>
        <begin position="1"/>
        <end position="20"/>
    </location>
</feature>
<evidence type="ECO:0000256" key="2">
    <source>
        <dbReference type="SAM" id="SignalP"/>
    </source>
</evidence>
<dbReference type="Proteomes" id="UP000464214">
    <property type="component" value="Chromosome"/>
</dbReference>
<accession>A0A6P1NYI2</accession>
<evidence type="ECO:0000313" key="5">
    <source>
        <dbReference type="Proteomes" id="UP000464214"/>
    </source>
</evidence>
<feature type="domain" description="UPF0323" evidence="3">
    <location>
        <begin position="58"/>
        <end position="173"/>
    </location>
</feature>
<sequence>MKKRYFKVGDFSRNMLLVSAAACLGLTTVSCSDNRSAQETSTEWNAGEEAVPAYSQGVVTELTEVGPDNWKITDEQPAAAGQVMAILKHQDGKIDTLQGPELETRMKEYAQVNPQNGSGFSMMNVLMWSSIGYMAGRMLSPNPRYYANPNTIQRNDAWRQQTTQERSRGAQAFKSTSGPYSTRPSTTTTRSTRPSSSRSGWFGGRSSGRSGGFGG</sequence>
<proteinExistence type="predicted"/>
<gene>
    <name evidence="4" type="ORF">GU926_06230</name>
</gene>
<organism evidence="4 5">
    <name type="scientific">Nibribacter ruber</name>
    <dbReference type="NCBI Taxonomy" id="2698458"/>
    <lineage>
        <taxon>Bacteria</taxon>
        <taxon>Pseudomonadati</taxon>
        <taxon>Bacteroidota</taxon>
        <taxon>Cytophagia</taxon>
        <taxon>Cytophagales</taxon>
        <taxon>Hymenobacteraceae</taxon>
        <taxon>Nibribacter</taxon>
    </lineage>
</organism>
<feature type="chain" id="PRO_5026778886" description="UPF0323 domain-containing protein" evidence="2">
    <location>
        <begin position="21"/>
        <end position="215"/>
    </location>
</feature>
<keyword evidence="2" id="KW-0732">Signal</keyword>
<feature type="compositionally biased region" description="Low complexity" evidence="1">
    <location>
        <begin position="175"/>
        <end position="200"/>
    </location>
</feature>
<evidence type="ECO:0000256" key="1">
    <source>
        <dbReference type="SAM" id="MobiDB-lite"/>
    </source>
</evidence>
<dbReference type="AlphaFoldDB" id="A0A6P1NYI2"/>